<keyword evidence="1" id="KW-0547">Nucleotide-binding</keyword>
<dbReference type="InterPro" id="IPR002197">
    <property type="entry name" value="HTH_Fis"/>
</dbReference>
<dbReference type="Gene3D" id="1.10.8.60">
    <property type="match status" value="1"/>
</dbReference>
<dbReference type="Gene3D" id="3.30.450.20">
    <property type="entry name" value="PAS domain"/>
    <property type="match status" value="1"/>
</dbReference>
<dbReference type="Pfam" id="PF02954">
    <property type="entry name" value="HTH_8"/>
    <property type="match status" value="1"/>
</dbReference>
<sequence length="470" mass="51174">MSDVFPNQLTDGHNERQLALQSLFRTLEDNSEGTVIVDEQCKIVWINARHADRFGFKDPASAIGKVVEEVIPNSQLRDVLKTGQPILLDLMETPDRTLVVTRLPLKDPQGKLIGAIGFALFDEIQSLAPLVAKFSSLQKELAVAHESLAQARRAKYSFGHFIGECDAVLELKRQAHRAAQRDAPILLLGETGTGKEVLAHAIHAASPRAHKPLVILNMAAIPETLLEAELFGASAGAYTGADKKGRIGKFQLAHGGTLFLDEIGDMPPALQVKLLRVLQDKEFEALGSNQVQRSDVRIIAATSAPLAKLIAEGQFRADLFYRLNVLTIELPPLRARLADLGLLATSIMNKLAASGLGQHRLSPSAIALLSQYPWPGNVRELHNILERALMLSDRALLEANDLAPLLYPSAQPGHSTAKSHAESMQAFEQQLINEAIKNCKGHIPTAAKQLGLSRATLYKKIAGFKMEDTG</sequence>
<evidence type="ECO:0000313" key="7">
    <source>
        <dbReference type="EMBL" id="MFC7421364.1"/>
    </source>
</evidence>
<dbReference type="InterPro" id="IPR025662">
    <property type="entry name" value="Sigma_54_int_dom_ATP-bd_1"/>
</dbReference>
<dbReference type="InterPro" id="IPR003593">
    <property type="entry name" value="AAA+_ATPase"/>
</dbReference>
<dbReference type="InterPro" id="IPR002078">
    <property type="entry name" value="Sigma_54_int"/>
</dbReference>
<dbReference type="SUPFAM" id="SSF46689">
    <property type="entry name" value="Homeodomain-like"/>
    <property type="match status" value="1"/>
</dbReference>
<dbReference type="InterPro" id="IPR025944">
    <property type="entry name" value="Sigma_54_int_dom_CS"/>
</dbReference>
<evidence type="ECO:0000313" key="8">
    <source>
        <dbReference type="Proteomes" id="UP001596473"/>
    </source>
</evidence>
<dbReference type="SUPFAM" id="SSF52540">
    <property type="entry name" value="P-loop containing nucleoside triphosphate hydrolases"/>
    <property type="match status" value="1"/>
</dbReference>
<dbReference type="InterPro" id="IPR035965">
    <property type="entry name" value="PAS-like_dom_sf"/>
</dbReference>
<dbReference type="Pfam" id="PF25601">
    <property type="entry name" value="AAA_lid_14"/>
    <property type="match status" value="1"/>
</dbReference>
<dbReference type="InterPro" id="IPR009057">
    <property type="entry name" value="Homeodomain-like_sf"/>
</dbReference>
<dbReference type="RefSeq" id="WP_380188922.1">
    <property type="nucleotide sequence ID" value="NZ_JBHTBQ010000033.1"/>
</dbReference>
<comment type="caution">
    <text evidence="7">The sequence shown here is derived from an EMBL/GenBank/DDBJ whole genome shotgun (WGS) entry which is preliminary data.</text>
</comment>
<dbReference type="PROSITE" id="PS50045">
    <property type="entry name" value="SIGMA54_INTERACT_4"/>
    <property type="match status" value="1"/>
</dbReference>
<dbReference type="Pfam" id="PF00158">
    <property type="entry name" value="Sigma54_activat"/>
    <property type="match status" value="1"/>
</dbReference>
<dbReference type="InterPro" id="IPR027417">
    <property type="entry name" value="P-loop_NTPase"/>
</dbReference>
<dbReference type="EMBL" id="JBHTBQ010000033">
    <property type="protein sequence ID" value="MFC7421364.1"/>
    <property type="molecule type" value="Genomic_DNA"/>
</dbReference>
<dbReference type="PANTHER" id="PTHR32071:SF99">
    <property type="entry name" value="TRANSCRIPTIONAL REGULATORY PROTEIN"/>
    <property type="match status" value="1"/>
</dbReference>
<dbReference type="PROSITE" id="PS00675">
    <property type="entry name" value="SIGMA54_INTERACT_1"/>
    <property type="match status" value="1"/>
</dbReference>
<dbReference type="InterPro" id="IPR025943">
    <property type="entry name" value="Sigma_54_int_dom_ATP-bd_2"/>
</dbReference>
<keyword evidence="8" id="KW-1185">Reference proteome</keyword>
<reference evidence="8" key="1">
    <citation type="journal article" date="2019" name="Int. J. Syst. Evol. Microbiol.">
        <title>The Global Catalogue of Microorganisms (GCM) 10K type strain sequencing project: providing services to taxonomists for standard genome sequencing and annotation.</title>
        <authorList>
            <consortium name="The Broad Institute Genomics Platform"/>
            <consortium name="The Broad Institute Genome Sequencing Center for Infectious Disease"/>
            <person name="Wu L."/>
            <person name="Ma J."/>
        </authorList>
    </citation>
    <scope>NUCLEOTIDE SEQUENCE [LARGE SCALE GENOMIC DNA]</scope>
    <source>
        <strain evidence="8">CCUG 62945</strain>
    </source>
</reference>
<keyword evidence="4" id="KW-0238">DNA-binding</keyword>
<dbReference type="SUPFAM" id="SSF55785">
    <property type="entry name" value="PYP-like sensor domain (PAS domain)"/>
    <property type="match status" value="1"/>
</dbReference>
<evidence type="ECO:0000256" key="1">
    <source>
        <dbReference type="ARBA" id="ARBA00022741"/>
    </source>
</evidence>
<dbReference type="InterPro" id="IPR013656">
    <property type="entry name" value="PAS_4"/>
</dbReference>
<evidence type="ECO:0000256" key="2">
    <source>
        <dbReference type="ARBA" id="ARBA00022840"/>
    </source>
</evidence>
<evidence type="ECO:0000256" key="4">
    <source>
        <dbReference type="ARBA" id="ARBA00023125"/>
    </source>
</evidence>
<dbReference type="SMART" id="SM00382">
    <property type="entry name" value="AAA"/>
    <property type="match status" value="1"/>
</dbReference>
<dbReference type="PANTHER" id="PTHR32071">
    <property type="entry name" value="TRANSCRIPTIONAL REGULATORY PROTEIN"/>
    <property type="match status" value="1"/>
</dbReference>
<keyword evidence="2" id="KW-0067">ATP-binding</keyword>
<evidence type="ECO:0000259" key="6">
    <source>
        <dbReference type="PROSITE" id="PS50045"/>
    </source>
</evidence>
<dbReference type="CDD" id="cd00009">
    <property type="entry name" value="AAA"/>
    <property type="match status" value="1"/>
</dbReference>
<evidence type="ECO:0000256" key="5">
    <source>
        <dbReference type="ARBA" id="ARBA00023163"/>
    </source>
</evidence>
<evidence type="ECO:0000256" key="3">
    <source>
        <dbReference type="ARBA" id="ARBA00023015"/>
    </source>
</evidence>
<protein>
    <submittedName>
        <fullName evidence="7">Sigma-54 interaction domain-containing protein</fullName>
    </submittedName>
</protein>
<proteinExistence type="predicted"/>
<dbReference type="Pfam" id="PF08448">
    <property type="entry name" value="PAS_4"/>
    <property type="match status" value="1"/>
</dbReference>
<dbReference type="PROSITE" id="PS00676">
    <property type="entry name" value="SIGMA54_INTERACT_2"/>
    <property type="match status" value="1"/>
</dbReference>
<keyword evidence="3" id="KW-0805">Transcription regulation</keyword>
<gene>
    <name evidence="7" type="ORF">ACFQNF_15980</name>
</gene>
<dbReference type="Gene3D" id="3.40.50.300">
    <property type="entry name" value="P-loop containing nucleotide triphosphate hydrolases"/>
    <property type="match status" value="1"/>
</dbReference>
<organism evidence="7 8">
    <name type="scientific">Iodobacter arcticus</name>
    <dbReference type="NCBI Taxonomy" id="590593"/>
    <lineage>
        <taxon>Bacteria</taxon>
        <taxon>Pseudomonadati</taxon>
        <taxon>Pseudomonadota</taxon>
        <taxon>Betaproteobacteria</taxon>
        <taxon>Neisseriales</taxon>
        <taxon>Chitinibacteraceae</taxon>
        <taxon>Iodobacter</taxon>
    </lineage>
</organism>
<dbReference type="InterPro" id="IPR058031">
    <property type="entry name" value="AAA_lid_NorR"/>
</dbReference>
<keyword evidence="5" id="KW-0804">Transcription</keyword>
<dbReference type="Gene3D" id="1.10.10.60">
    <property type="entry name" value="Homeodomain-like"/>
    <property type="match status" value="1"/>
</dbReference>
<name>A0ABW2R2A4_9NEIS</name>
<dbReference type="PRINTS" id="PR01590">
    <property type="entry name" value="HTHFIS"/>
</dbReference>
<dbReference type="PROSITE" id="PS00688">
    <property type="entry name" value="SIGMA54_INTERACT_3"/>
    <property type="match status" value="1"/>
</dbReference>
<feature type="domain" description="Sigma-54 factor interaction" evidence="6">
    <location>
        <begin position="161"/>
        <end position="390"/>
    </location>
</feature>
<accession>A0ABW2R2A4</accession>
<dbReference type="Proteomes" id="UP001596473">
    <property type="component" value="Unassembled WGS sequence"/>
</dbReference>